<accession>I1JW11</accession>
<dbReference type="Gene3D" id="1.20.120.1240">
    <property type="entry name" value="Dynamin, middle domain"/>
    <property type="match status" value="1"/>
</dbReference>
<dbReference type="PANTHER" id="PTHR11566:SF21">
    <property type="entry name" value="DYNAMIN RELATED PROTEIN 1, ISOFORM A"/>
    <property type="match status" value="1"/>
</dbReference>
<dbReference type="GO" id="GO:0005525">
    <property type="term" value="F:GTP binding"/>
    <property type="evidence" value="ECO:0007669"/>
    <property type="project" value="InterPro"/>
</dbReference>
<dbReference type="SMR" id="I1JW11"/>
<evidence type="ECO:0000313" key="7">
    <source>
        <dbReference type="EMBL" id="KRH62781.1"/>
    </source>
</evidence>
<evidence type="ECO:0000259" key="5">
    <source>
        <dbReference type="PROSITE" id="PS51388"/>
    </source>
</evidence>
<dbReference type="SMART" id="SM00053">
    <property type="entry name" value="DYNc"/>
    <property type="match status" value="1"/>
</dbReference>
<dbReference type="PROSITE" id="PS51718">
    <property type="entry name" value="G_DYNAMIN_2"/>
    <property type="match status" value="1"/>
</dbReference>
<dbReference type="FunFam" id="3.40.50.300:FF:001027">
    <property type="entry name" value="dynamin-related protein 3A"/>
    <property type="match status" value="1"/>
</dbReference>
<dbReference type="eggNOG" id="KOG0446">
    <property type="taxonomic scope" value="Eukaryota"/>
</dbReference>
<reference evidence="7" key="3">
    <citation type="submission" date="2018-07" db="EMBL/GenBank/DDBJ databases">
        <title>WGS assembly of Glycine max.</title>
        <authorList>
            <person name="Schmutz J."/>
            <person name="Cannon S."/>
            <person name="Schlueter J."/>
            <person name="Ma J."/>
            <person name="Mitros T."/>
            <person name="Nelson W."/>
            <person name="Hyten D."/>
            <person name="Song Q."/>
            <person name="Thelen J."/>
            <person name="Cheng J."/>
            <person name="Xu D."/>
            <person name="Hellsten U."/>
            <person name="May G."/>
            <person name="Yu Y."/>
            <person name="Sakurai T."/>
            <person name="Umezawa T."/>
            <person name="Bhattacharyya M."/>
            <person name="Sandhu D."/>
            <person name="Valliyodan B."/>
            <person name="Lindquist E."/>
            <person name="Peto M."/>
            <person name="Grant D."/>
            <person name="Shu S."/>
            <person name="Goodstein D."/>
            <person name="Barry K."/>
            <person name="Futrell-Griggs M."/>
            <person name="Abernathy B."/>
            <person name="Du J."/>
            <person name="Tian Z."/>
            <person name="Zhu L."/>
            <person name="Gill N."/>
            <person name="Joshi T."/>
            <person name="Libault M."/>
            <person name="Sethuraman A."/>
            <person name="Zhang X."/>
            <person name="Shinozaki K."/>
            <person name="Nguyen H."/>
            <person name="Wing R."/>
            <person name="Cregan P."/>
            <person name="Specht J."/>
            <person name="Grimwood J."/>
            <person name="Rokhsar D."/>
            <person name="Stacey G."/>
            <person name="Shoemaker R."/>
            <person name="Jackson S."/>
        </authorList>
    </citation>
    <scope>NUCLEOTIDE SEQUENCE</scope>
    <source>
        <tissue evidence="7">Callus</tissue>
    </source>
</reference>
<organism evidence="7">
    <name type="scientific">Glycine max</name>
    <name type="common">Soybean</name>
    <name type="synonym">Glycine hispida</name>
    <dbReference type="NCBI Taxonomy" id="3847"/>
    <lineage>
        <taxon>Eukaryota</taxon>
        <taxon>Viridiplantae</taxon>
        <taxon>Streptophyta</taxon>
        <taxon>Embryophyta</taxon>
        <taxon>Tracheophyta</taxon>
        <taxon>Spermatophyta</taxon>
        <taxon>Magnoliopsida</taxon>
        <taxon>eudicotyledons</taxon>
        <taxon>Gunneridae</taxon>
        <taxon>Pentapetalae</taxon>
        <taxon>rosids</taxon>
        <taxon>fabids</taxon>
        <taxon>Fabales</taxon>
        <taxon>Fabaceae</taxon>
        <taxon>Papilionoideae</taxon>
        <taxon>50 kb inversion clade</taxon>
        <taxon>NPAAA clade</taxon>
        <taxon>indigoferoid/millettioid clade</taxon>
        <taxon>Phaseoleae</taxon>
        <taxon>Glycine</taxon>
        <taxon>Glycine subgen. Soja</taxon>
    </lineage>
</organism>
<reference evidence="8" key="2">
    <citation type="submission" date="2018-02" db="UniProtKB">
        <authorList>
            <consortium name="EnsemblPlants"/>
        </authorList>
    </citation>
    <scope>IDENTIFICATION</scope>
    <source>
        <strain evidence="8">Williams 82</strain>
    </source>
</reference>
<evidence type="ECO:0000256" key="1">
    <source>
        <dbReference type="ARBA" id="ARBA00022741"/>
    </source>
</evidence>
<dbReference type="GO" id="GO:0005777">
    <property type="term" value="C:peroxisome"/>
    <property type="evidence" value="ECO:0000318"/>
    <property type="project" value="GO_Central"/>
</dbReference>
<dbReference type="GO" id="GO:0003924">
    <property type="term" value="F:GTPase activity"/>
    <property type="evidence" value="ECO:0000318"/>
    <property type="project" value="GO_Central"/>
</dbReference>
<dbReference type="STRING" id="3847.I1JW11"/>
<dbReference type="FunCoup" id="I1JW11">
    <property type="interactions" value="8780"/>
</dbReference>
<keyword evidence="3" id="KW-0505">Motor protein</keyword>
<name>I1JW11_SOYBN</name>
<dbReference type="PRINTS" id="PR00195">
    <property type="entry name" value="DYNAMIN"/>
</dbReference>
<protein>
    <recommendedName>
        <fullName evidence="10">Dynamin-related protein 3A</fullName>
    </recommendedName>
</protein>
<dbReference type="CDD" id="cd08771">
    <property type="entry name" value="DLP_1"/>
    <property type="match status" value="1"/>
</dbReference>
<dbReference type="PANTHER" id="PTHR11566">
    <property type="entry name" value="DYNAMIN"/>
    <property type="match status" value="1"/>
</dbReference>
<keyword evidence="2" id="KW-0342">GTP-binding</keyword>
<dbReference type="GO" id="GO:0005737">
    <property type="term" value="C:cytoplasm"/>
    <property type="evidence" value="ECO:0000318"/>
    <property type="project" value="GO_Central"/>
</dbReference>
<dbReference type="Gramene" id="KRH62781">
    <property type="protein sequence ID" value="KRH62781"/>
    <property type="gene ID" value="GLYMA_04G131700"/>
</dbReference>
<dbReference type="KEGG" id="gmx:100776709"/>
<keyword evidence="1" id="KW-0547">Nucleotide-binding</keyword>
<evidence type="ECO:0008006" key="10">
    <source>
        <dbReference type="Google" id="ProtNLM"/>
    </source>
</evidence>
<dbReference type="OrthoDB" id="5061070at2759"/>
<dbReference type="GeneID" id="100776709"/>
<evidence type="ECO:0000256" key="3">
    <source>
        <dbReference type="ARBA" id="ARBA00023175"/>
    </source>
</evidence>
<dbReference type="GO" id="GO:0005874">
    <property type="term" value="C:microtubule"/>
    <property type="evidence" value="ECO:0000318"/>
    <property type="project" value="GO_Central"/>
</dbReference>
<dbReference type="InterPro" id="IPR003130">
    <property type="entry name" value="GED"/>
</dbReference>
<evidence type="ECO:0000313" key="8">
    <source>
        <dbReference type="EnsemblPlants" id="KRH62781"/>
    </source>
</evidence>
<reference evidence="7 8" key="1">
    <citation type="journal article" date="2010" name="Nature">
        <title>Genome sequence of the palaeopolyploid soybean.</title>
        <authorList>
            <person name="Schmutz J."/>
            <person name="Cannon S.B."/>
            <person name="Schlueter J."/>
            <person name="Ma J."/>
            <person name="Mitros T."/>
            <person name="Nelson W."/>
            <person name="Hyten D.L."/>
            <person name="Song Q."/>
            <person name="Thelen J.J."/>
            <person name="Cheng J."/>
            <person name="Xu D."/>
            <person name="Hellsten U."/>
            <person name="May G.D."/>
            <person name="Yu Y."/>
            <person name="Sakurai T."/>
            <person name="Umezawa T."/>
            <person name="Bhattacharyya M.K."/>
            <person name="Sandhu D."/>
            <person name="Valliyodan B."/>
            <person name="Lindquist E."/>
            <person name="Peto M."/>
            <person name="Grant D."/>
            <person name="Shu S."/>
            <person name="Goodstein D."/>
            <person name="Barry K."/>
            <person name="Futrell-Griggs M."/>
            <person name="Abernathy B."/>
            <person name="Du J."/>
            <person name="Tian Z."/>
            <person name="Zhu L."/>
            <person name="Gill N."/>
            <person name="Joshi T."/>
            <person name="Libault M."/>
            <person name="Sethuraman A."/>
            <person name="Zhang X.-C."/>
            <person name="Shinozaki K."/>
            <person name="Nguyen H.T."/>
            <person name="Wing R.A."/>
            <person name="Cregan P."/>
            <person name="Specht J."/>
            <person name="Grimwood J."/>
            <person name="Rokhsar D."/>
            <person name="Stacey G."/>
            <person name="Shoemaker R.C."/>
            <person name="Jackson S.A."/>
        </authorList>
    </citation>
    <scope>NUCLEOTIDE SEQUENCE [LARGE SCALE GENOMIC DNA]</scope>
    <source>
        <strain evidence="8">cv. Williams 82</strain>
        <tissue evidence="7">Callus</tissue>
    </source>
</reference>
<dbReference type="Pfam" id="PF00350">
    <property type="entry name" value="Dynamin_N"/>
    <property type="match status" value="1"/>
</dbReference>
<dbReference type="InterPro" id="IPR045063">
    <property type="entry name" value="Dynamin_N"/>
</dbReference>
<dbReference type="GO" id="GO:0008017">
    <property type="term" value="F:microtubule binding"/>
    <property type="evidence" value="ECO:0000318"/>
    <property type="project" value="GO_Central"/>
</dbReference>
<dbReference type="InterPro" id="IPR000375">
    <property type="entry name" value="Dynamin_stalk"/>
</dbReference>
<dbReference type="InterPro" id="IPR001401">
    <property type="entry name" value="Dynamin_GTPase"/>
</dbReference>
<feature type="domain" description="Dynamin-type G" evidence="6">
    <location>
        <begin position="43"/>
        <end position="313"/>
    </location>
</feature>
<dbReference type="EnsemblPlants" id="KRH62781">
    <property type="protein sequence ID" value="KRH62781"/>
    <property type="gene ID" value="GLYMA_04G131700"/>
</dbReference>
<dbReference type="PROSITE" id="PS51388">
    <property type="entry name" value="GED"/>
    <property type="match status" value="1"/>
</dbReference>
<dbReference type="SMART" id="SM00302">
    <property type="entry name" value="GED"/>
    <property type="match status" value="1"/>
</dbReference>
<evidence type="ECO:0000313" key="9">
    <source>
        <dbReference type="Proteomes" id="UP000008827"/>
    </source>
</evidence>
<dbReference type="PaxDb" id="3847-GLYMA04G16340.1"/>
<dbReference type="GO" id="GO:0000266">
    <property type="term" value="P:mitochondrial fission"/>
    <property type="evidence" value="ECO:0000318"/>
    <property type="project" value="GO_Central"/>
</dbReference>
<evidence type="ECO:0000256" key="2">
    <source>
        <dbReference type="ARBA" id="ARBA00023134"/>
    </source>
</evidence>
<dbReference type="EMBL" id="CM000837">
    <property type="protein sequence ID" value="KRH62781.1"/>
    <property type="molecule type" value="Genomic_DNA"/>
</dbReference>
<dbReference type="ExpressionAtlas" id="I1JW11">
    <property type="expression patterns" value="baseline and differential"/>
</dbReference>
<dbReference type="InterPro" id="IPR020850">
    <property type="entry name" value="GED_dom"/>
</dbReference>
<dbReference type="RefSeq" id="XP_003522885.1">
    <property type="nucleotide sequence ID" value="XM_003522837.5"/>
</dbReference>
<dbReference type="Pfam" id="PF02212">
    <property type="entry name" value="GED"/>
    <property type="match status" value="1"/>
</dbReference>
<keyword evidence="9" id="KW-1185">Reference proteome</keyword>
<gene>
    <name evidence="8" type="primary">LOC100776709</name>
    <name evidence="7" type="ORF">GLYMA_04G131700</name>
</gene>
<dbReference type="Gene3D" id="3.40.50.300">
    <property type="entry name" value="P-loop containing nucleotide triphosphate hydrolases"/>
    <property type="match status" value="1"/>
</dbReference>
<dbReference type="FunFam" id="1.20.120.1240:FF:000018">
    <property type="entry name" value="Dynamin-related protein 3A"/>
    <property type="match status" value="1"/>
</dbReference>
<dbReference type="SUPFAM" id="SSF52540">
    <property type="entry name" value="P-loop containing nucleoside triphosphate hydrolases"/>
    <property type="match status" value="1"/>
</dbReference>
<sequence length="817" mass="89901">MAEDIPSSSPPIAASDTAPLGSSVISLVNRLQDIFARVGSQSTIDLPQVAVVGSQSSGKSSVLEALVGRDFLPRGNEICTRRPLVLQLVQTKAPEDDEYGEFLHFPGRKFHDFSEIRREIQIETDREAGGNKGVSDKQIRLKIFSPNVLDITLVDLPGITKVPVGDQPSDIEARIRTMIMSYIKTPTCLILAVTPANSDLANSDALQMAGIADPDGNRTIGVITKLDIMDRGTDARNLLLGKVIPLRLGYVGVVNRCQEDIQMNRSIKDALAAEEKFFCSRSVYNSLADSCGIPQLAKRLNQILAQHIMAVLPGLRARISTSLVAVAKEYASYGEITESKAGQAALLLNILSKYCEAFSSMVEGNNEEISTSELFGGARIHYIFQSIFVRSLEEVDPCEDLTDDDIRTAIQNATGPKSAVFAPSVPFKVLVRRQISCLLDPSLQCARFIYDELIKISHRCMVIDLQRFPFLWKRMDEALGNFLREGLEALENMIAHLIAMELNYINTSHHNFIGGSKALEIASQQTKSSMVSIPVSRQKEVLESDKGSVSERSVKSRAILARQANGVVTEPGVHAASDAEKVVSSGNTGGSSWGISSIFGGGDSHTIVKENVASKPHTEPVHSVEQSFSMIHLREPPPVLRSSESYSETEAIDITVTKLLLRSYYDIVRKNVEDLVPKAIMYFLVDKAKGELHNVFIKKLYRDNLFEEMLREPDEIALKRKRCRELLRAYQQAFKDLEELPLEADTVERGYGLPEKTGLPKINGLPTSSMYSASSSGDYYAAFSKYPKSKKSSHSGELQSPLHADADSNGSGRPLYI</sequence>
<dbReference type="GO" id="GO:0016559">
    <property type="term" value="P:peroxisome fission"/>
    <property type="evidence" value="ECO:0000318"/>
    <property type="project" value="GO_Central"/>
</dbReference>
<evidence type="ECO:0000256" key="4">
    <source>
        <dbReference type="SAM" id="MobiDB-lite"/>
    </source>
</evidence>
<feature type="region of interest" description="Disordered" evidence="4">
    <location>
        <begin position="788"/>
        <end position="817"/>
    </location>
</feature>
<dbReference type="InterPro" id="IPR027417">
    <property type="entry name" value="P-loop_NTPase"/>
</dbReference>
<proteinExistence type="predicted"/>
<dbReference type="AlphaFoldDB" id="I1JW11"/>
<dbReference type="InterPro" id="IPR030381">
    <property type="entry name" value="G_DYNAMIN_dom"/>
</dbReference>
<feature type="domain" description="GED" evidence="5">
    <location>
        <begin position="654"/>
        <end position="745"/>
    </location>
</feature>
<dbReference type="GO" id="GO:0005739">
    <property type="term" value="C:mitochondrion"/>
    <property type="evidence" value="ECO:0000318"/>
    <property type="project" value="GO_Central"/>
</dbReference>
<evidence type="ECO:0000259" key="6">
    <source>
        <dbReference type="PROSITE" id="PS51718"/>
    </source>
</evidence>
<dbReference type="Proteomes" id="UP000008827">
    <property type="component" value="Chromosome 4"/>
</dbReference>
<dbReference type="InterPro" id="IPR022812">
    <property type="entry name" value="Dynamin"/>
</dbReference>
<dbReference type="Pfam" id="PF01031">
    <property type="entry name" value="Dynamin_M"/>
    <property type="match status" value="1"/>
</dbReference>
<dbReference type="GO" id="GO:0016020">
    <property type="term" value="C:membrane"/>
    <property type="evidence" value="ECO:0000318"/>
    <property type="project" value="GO_Central"/>
</dbReference>